<keyword evidence="2" id="KW-1185">Reference proteome</keyword>
<organism evidence="1 2">
    <name type="scientific">Intrasporangium chromatireducens Q5-1</name>
    <dbReference type="NCBI Taxonomy" id="584657"/>
    <lineage>
        <taxon>Bacteria</taxon>
        <taxon>Bacillati</taxon>
        <taxon>Actinomycetota</taxon>
        <taxon>Actinomycetes</taxon>
        <taxon>Micrococcales</taxon>
        <taxon>Intrasporangiaceae</taxon>
        <taxon>Intrasporangium</taxon>
    </lineage>
</organism>
<dbReference type="AlphaFoldDB" id="W9GR86"/>
<dbReference type="Proteomes" id="UP000019494">
    <property type="component" value="Unassembled WGS sequence"/>
</dbReference>
<evidence type="ECO:0000313" key="2">
    <source>
        <dbReference type="Proteomes" id="UP000019494"/>
    </source>
</evidence>
<comment type="caution">
    <text evidence="1">The sequence shown here is derived from an EMBL/GenBank/DDBJ whole genome shotgun (WGS) entry which is preliminary data.</text>
</comment>
<accession>W9GR86</accession>
<name>W9GR86_9MICO</name>
<evidence type="ECO:0000313" key="1">
    <source>
        <dbReference type="EMBL" id="EWT06399.1"/>
    </source>
</evidence>
<sequence>MAMAGTHMELMDPAQRLREHKPEPITALLANGPVRWKEECPGCTDPRKLTRSGAVTPARWMLA</sequence>
<dbReference type="EMBL" id="AWQS01000050">
    <property type="protein sequence ID" value="EWT06399.1"/>
    <property type="molecule type" value="Genomic_DNA"/>
</dbReference>
<protein>
    <submittedName>
        <fullName evidence="1">Uncharacterized protein</fullName>
    </submittedName>
</protein>
<proteinExistence type="predicted"/>
<gene>
    <name evidence="1" type="ORF">N864_21700</name>
</gene>
<reference evidence="2" key="1">
    <citation type="submission" date="2013-08" db="EMBL/GenBank/DDBJ databases">
        <title>Intrasporangium oryzae NRRL B-24470.</title>
        <authorList>
            <person name="Liu H."/>
            <person name="Wang G."/>
        </authorList>
    </citation>
    <scope>NUCLEOTIDE SEQUENCE [LARGE SCALE GENOMIC DNA]</scope>
    <source>
        <strain evidence="2">Q5-1</strain>
    </source>
</reference>